<accession>A0A0A9HP70</accession>
<dbReference type="EMBL" id="GBRH01159364">
    <property type="protein sequence ID" value="JAE38532.1"/>
    <property type="molecule type" value="Transcribed_RNA"/>
</dbReference>
<protein>
    <submittedName>
        <fullName evidence="1">Uncharacterized protein</fullName>
    </submittedName>
</protein>
<reference evidence="1" key="1">
    <citation type="submission" date="2014-09" db="EMBL/GenBank/DDBJ databases">
        <authorList>
            <person name="Magalhaes I.L.F."/>
            <person name="Oliveira U."/>
            <person name="Santos F.R."/>
            <person name="Vidigal T.H.D.A."/>
            <person name="Brescovit A.D."/>
            <person name="Santos A.J."/>
        </authorList>
    </citation>
    <scope>NUCLEOTIDE SEQUENCE</scope>
    <source>
        <tissue evidence="1">Shoot tissue taken approximately 20 cm above the soil surface</tissue>
    </source>
</reference>
<evidence type="ECO:0000313" key="1">
    <source>
        <dbReference type="EMBL" id="JAE38532.1"/>
    </source>
</evidence>
<dbReference type="AlphaFoldDB" id="A0A0A9HP70"/>
<sequence length="130" mass="14377">MNTWEDEQSVAFSSPRGAQFFSSEKTVRAARLTLAARATAVAVGIRLTKPKARTCTRQRCPMNPHQLPLGDHKFSEIPTESLLRKAVFQIASTGMLEAPVVKSATGQETLPGVIYWLGLRRGSMHHESDR</sequence>
<proteinExistence type="predicted"/>
<organism evidence="1">
    <name type="scientific">Arundo donax</name>
    <name type="common">Giant reed</name>
    <name type="synonym">Donax arundinaceus</name>
    <dbReference type="NCBI Taxonomy" id="35708"/>
    <lineage>
        <taxon>Eukaryota</taxon>
        <taxon>Viridiplantae</taxon>
        <taxon>Streptophyta</taxon>
        <taxon>Embryophyta</taxon>
        <taxon>Tracheophyta</taxon>
        <taxon>Spermatophyta</taxon>
        <taxon>Magnoliopsida</taxon>
        <taxon>Liliopsida</taxon>
        <taxon>Poales</taxon>
        <taxon>Poaceae</taxon>
        <taxon>PACMAD clade</taxon>
        <taxon>Arundinoideae</taxon>
        <taxon>Arundineae</taxon>
        <taxon>Arundo</taxon>
    </lineage>
</organism>
<name>A0A0A9HP70_ARUDO</name>
<reference evidence="1" key="2">
    <citation type="journal article" date="2015" name="Data Brief">
        <title>Shoot transcriptome of the giant reed, Arundo donax.</title>
        <authorList>
            <person name="Barrero R.A."/>
            <person name="Guerrero F.D."/>
            <person name="Moolhuijzen P."/>
            <person name="Goolsby J.A."/>
            <person name="Tidwell J."/>
            <person name="Bellgard S.E."/>
            <person name="Bellgard M.I."/>
        </authorList>
    </citation>
    <scope>NUCLEOTIDE SEQUENCE</scope>
    <source>
        <tissue evidence="1">Shoot tissue taken approximately 20 cm above the soil surface</tissue>
    </source>
</reference>